<evidence type="ECO:0000256" key="5">
    <source>
        <dbReference type="ARBA" id="ARBA00022475"/>
    </source>
</evidence>
<evidence type="ECO:0000256" key="19">
    <source>
        <dbReference type="PIRSR" id="PIRSR000007-51"/>
    </source>
</evidence>
<dbReference type="InterPro" id="IPR050597">
    <property type="entry name" value="Cytochrome_c_Oxidase_Subunit"/>
</dbReference>
<evidence type="ECO:0000256" key="20">
    <source>
        <dbReference type="SAM" id="MobiDB-lite"/>
    </source>
</evidence>
<dbReference type="Pfam" id="PF00034">
    <property type="entry name" value="Cytochrom_C"/>
    <property type="match status" value="1"/>
</dbReference>
<feature type="binding site" description="covalent" evidence="18">
    <location>
        <position position="77"/>
    </location>
    <ligand>
        <name>heme c</name>
        <dbReference type="ChEBI" id="CHEBI:61717"/>
        <label>1</label>
    </ligand>
</feature>
<evidence type="ECO:0000256" key="17">
    <source>
        <dbReference type="PIRNR" id="PIRNR000007"/>
    </source>
</evidence>
<organism evidence="22 23">
    <name type="scientific">Pseudoclavibacter caeni</name>
    <dbReference type="NCBI Taxonomy" id="908846"/>
    <lineage>
        <taxon>Bacteria</taxon>
        <taxon>Bacillati</taxon>
        <taxon>Actinomycetota</taxon>
        <taxon>Actinomycetes</taxon>
        <taxon>Micrococcales</taxon>
        <taxon>Microbacteriaceae</taxon>
        <taxon>Pseudoclavibacter</taxon>
    </lineage>
</organism>
<keyword evidence="11 17" id="KW-1278">Translocase</keyword>
<evidence type="ECO:0000256" key="3">
    <source>
        <dbReference type="ARBA" id="ARBA00017819"/>
    </source>
</evidence>
<evidence type="ECO:0000256" key="14">
    <source>
        <dbReference type="ARBA" id="ARBA00023004"/>
    </source>
</evidence>
<comment type="subunit">
    <text evidence="17">The cytochrome bc1 complex is composed of a cytochrome b (QcrB), the Rieske iron-sulfur protein (QcrA) and a diheme cytochrome c (QcrC) subunit.</text>
</comment>
<comment type="subcellular location">
    <subcellularLocation>
        <location evidence="1 17">Cell membrane</location>
        <topology evidence="1 17">Multi-pass membrane protein</topology>
    </subcellularLocation>
</comment>
<keyword evidence="15 17" id="KW-0472">Membrane</keyword>
<evidence type="ECO:0000313" key="22">
    <source>
        <dbReference type="EMBL" id="KAB1632832.1"/>
    </source>
</evidence>
<dbReference type="GO" id="GO:0005886">
    <property type="term" value="C:plasma membrane"/>
    <property type="evidence" value="ECO:0007669"/>
    <property type="project" value="UniProtKB-SubCell"/>
</dbReference>
<gene>
    <name evidence="22" type="ORF">F8O02_02920</name>
</gene>
<evidence type="ECO:0000256" key="4">
    <source>
        <dbReference type="ARBA" id="ARBA00022448"/>
    </source>
</evidence>
<evidence type="ECO:0000256" key="15">
    <source>
        <dbReference type="ARBA" id="ARBA00023136"/>
    </source>
</evidence>
<dbReference type="InterPro" id="IPR009152">
    <property type="entry name" value="bc1_cytC-su"/>
</dbReference>
<dbReference type="RefSeq" id="WP_158035754.1">
    <property type="nucleotide sequence ID" value="NZ_BAAAZV010000003.1"/>
</dbReference>
<sequence>MKIGKKSAFQKSSSRRPKRRGPLATIGLLAVGLAVTGGGYAAVAQVANGSDTSSEAVATQSQVDEGEQLFQANCSTCHGLNAQGTVSGPSLVGVGAAAVDFQVGTGRMPMQMQGPQAQIKTPQFTDDQTKALAAYVASLGSGPAIPDEVTAAVDTADSEKVSTGAELFRINCAMCHNVAGAGGALTEGKYAPTLMGVTETHIAEAMMTGPQNMPVFNDTNLTPDQKAEIISYLKYVETNKSPGGEDLASLGPVSEGLFIWIFGIGTIIAFTIWLGSRAD</sequence>
<dbReference type="Pfam" id="PF13442">
    <property type="entry name" value="Cytochrome_CBB3"/>
    <property type="match status" value="1"/>
</dbReference>
<feature type="binding site" description="covalent" evidence="18">
    <location>
        <position position="74"/>
    </location>
    <ligand>
        <name>heme c</name>
        <dbReference type="ChEBI" id="CHEBI:61717"/>
        <label>1</label>
    </ligand>
</feature>
<dbReference type="PROSITE" id="PS51007">
    <property type="entry name" value="CYTC"/>
    <property type="match status" value="2"/>
</dbReference>
<evidence type="ECO:0000256" key="7">
    <source>
        <dbReference type="ARBA" id="ARBA00022660"/>
    </source>
</evidence>
<feature type="binding site" description="axial binding residue" evidence="19">
    <location>
        <position position="78"/>
    </location>
    <ligand>
        <name>heme c</name>
        <dbReference type="ChEBI" id="CHEBI:61717"/>
        <label>1</label>
    </ligand>
    <ligandPart>
        <name>Fe</name>
        <dbReference type="ChEBI" id="CHEBI:18248"/>
    </ligandPart>
</feature>
<keyword evidence="9 17" id="KW-0479">Metal-binding</keyword>
<keyword evidence="23" id="KW-1185">Reference proteome</keyword>
<dbReference type="AlphaFoldDB" id="A0A7C8BUM1"/>
<feature type="region of interest" description="Disordered" evidence="20">
    <location>
        <begin position="1"/>
        <end position="21"/>
    </location>
</feature>
<evidence type="ECO:0000256" key="16">
    <source>
        <dbReference type="ARBA" id="ARBA00029351"/>
    </source>
</evidence>
<evidence type="ECO:0000259" key="21">
    <source>
        <dbReference type="PROSITE" id="PS51007"/>
    </source>
</evidence>
<keyword evidence="4 17" id="KW-0813">Transport</keyword>
<keyword evidence="10" id="KW-0677">Repeat</keyword>
<feature type="transmembrane region" description="Helical" evidence="17">
    <location>
        <begin position="257"/>
        <end position="275"/>
    </location>
</feature>
<feature type="binding site" description="covalent" evidence="18">
    <location>
        <position position="175"/>
    </location>
    <ligand>
        <name>heme c</name>
        <dbReference type="ChEBI" id="CHEBI:61717"/>
        <label>2</label>
    </ligand>
</feature>
<reference evidence="22 23" key="1">
    <citation type="submission" date="2019-09" db="EMBL/GenBank/DDBJ databases">
        <title>Phylogeny of genus Pseudoclavibacter and closely related genus.</title>
        <authorList>
            <person name="Li Y."/>
        </authorList>
    </citation>
    <scope>NUCLEOTIDE SEQUENCE [LARGE SCALE GENOMIC DNA]</scope>
    <source>
        <strain evidence="22 23">JCM 16921</strain>
    </source>
</reference>
<dbReference type="EMBL" id="WBKA01000002">
    <property type="protein sequence ID" value="KAB1632832.1"/>
    <property type="molecule type" value="Genomic_DNA"/>
</dbReference>
<feature type="binding site" description="axial binding residue" evidence="19">
    <location>
        <position position="176"/>
    </location>
    <ligand>
        <name>heme c</name>
        <dbReference type="ChEBI" id="CHEBI:61717"/>
        <label>2</label>
    </ligand>
    <ligandPart>
        <name>Fe</name>
        <dbReference type="ChEBI" id="CHEBI:18248"/>
    </ligandPart>
</feature>
<evidence type="ECO:0000256" key="2">
    <source>
        <dbReference type="ARBA" id="ARBA00012951"/>
    </source>
</evidence>
<keyword evidence="7 17" id="KW-0679">Respiratory chain</keyword>
<keyword evidence="8 17" id="KW-0812">Transmembrane</keyword>
<dbReference type="Gene3D" id="1.10.760.10">
    <property type="entry name" value="Cytochrome c-like domain"/>
    <property type="match status" value="2"/>
</dbReference>
<comment type="PTM">
    <text evidence="18">Binds 2 heme c groups covalently per subunit.</text>
</comment>
<comment type="caution">
    <text evidence="17">Lacks conserved residue(s) required for the propagation of feature annotation.</text>
</comment>
<evidence type="ECO:0000256" key="13">
    <source>
        <dbReference type="ARBA" id="ARBA00022989"/>
    </source>
</evidence>
<dbReference type="EC" id="7.1.1.8" evidence="2 17"/>
<dbReference type="PIRSF" id="PIRSF000007">
    <property type="entry name" value="Ubiq_cycred_cyc"/>
    <property type="match status" value="1"/>
</dbReference>
<protein>
    <recommendedName>
        <fullName evidence="3 17">Cytochrome bc1 complex cytochrome c subunit</fullName>
        <ecNumber evidence="2 17">7.1.1.8</ecNumber>
    </recommendedName>
</protein>
<dbReference type="PANTHER" id="PTHR33751:SF13">
    <property type="entry name" value="CYTOCHROME BC1 COMPLEX CYTOCHROME C SUBUNIT"/>
    <property type="match status" value="1"/>
</dbReference>
<dbReference type="OrthoDB" id="9811281at2"/>
<evidence type="ECO:0000256" key="8">
    <source>
        <dbReference type="ARBA" id="ARBA00022692"/>
    </source>
</evidence>
<dbReference type="GO" id="GO:0005506">
    <property type="term" value="F:iron ion binding"/>
    <property type="evidence" value="ECO:0007669"/>
    <property type="project" value="UniProtKB-UniRule"/>
</dbReference>
<comment type="catalytic activity">
    <reaction evidence="16 17">
        <text>a quinol + 2 Fe(III)-[cytochrome c](out) = a quinone + 2 Fe(II)-[cytochrome c](out) + 2 H(+)(out)</text>
        <dbReference type="Rhea" id="RHEA:11484"/>
        <dbReference type="Rhea" id="RHEA-COMP:10350"/>
        <dbReference type="Rhea" id="RHEA-COMP:14399"/>
        <dbReference type="ChEBI" id="CHEBI:15378"/>
        <dbReference type="ChEBI" id="CHEBI:24646"/>
        <dbReference type="ChEBI" id="CHEBI:29033"/>
        <dbReference type="ChEBI" id="CHEBI:29034"/>
        <dbReference type="ChEBI" id="CHEBI:132124"/>
        <dbReference type="EC" id="7.1.1.8"/>
    </reaction>
</comment>
<dbReference type="InterPro" id="IPR036909">
    <property type="entry name" value="Cyt_c-like_dom_sf"/>
</dbReference>
<keyword evidence="12 17" id="KW-0249">Electron transport</keyword>
<keyword evidence="13 17" id="KW-1133">Transmembrane helix</keyword>
<feature type="domain" description="Cytochrome c" evidence="21">
    <location>
        <begin position="61"/>
        <end position="140"/>
    </location>
</feature>
<evidence type="ECO:0000256" key="6">
    <source>
        <dbReference type="ARBA" id="ARBA00022617"/>
    </source>
</evidence>
<keyword evidence="14 17" id="KW-0408">Iron</keyword>
<dbReference type="InterPro" id="IPR009056">
    <property type="entry name" value="Cyt_c-like_dom"/>
</dbReference>
<evidence type="ECO:0000256" key="18">
    <source>
        <dbReference type="PIRSR" id="PIRSR000007-50"/>
    </source>
</evidence>
<accession>A0A7C8BUM1</accession>
<feature type="domain" description="Cytochrome c" evidence="21">
    <location>
        <begin position="159"/>
        <end position="237"/>
    </location>
</feature>
<feature type="binding site" description="covalent" evidence="18">
    <location>
        <position position="172"/>
    </location>
    <ligand>
        <name>heme c</name>
        <dbReference type="ChEBI" id="CHEBI:61717"/>
        <label>2</label>
    </ligand>
</feature>
<dbReference type="GO" id="GO:0020037">
    <property type="term" value="F:heme binding"/>
    <property type="evidence" value="ECO:0007669"/>
    <property type="project" value="UniProtKB-UniRule"/>
</dbReference>
<evidence type="ECO:0000313" key="23">
    <source>
        <dbReference type="Proteomes" id="UP000481339"/>
    </source>
</evidence>
<keyword evidence="5 17" id="KW-1003">Cell membrane</keyword>
<dbReference type="Proteomes" id="UP000481339">
    <property type="component" value="Unassembled WGS sequence"/>
</dbReference>
<comment type="caution">
    <text evidence="22">The sequence shown here is derived from an EMBL/GenBank/DDBJ whole genome shotgun (WGS) entry which is preliminary data.</text>
</comment>
<dbReference type="SUPFAM" id="SSF46626">
    <property type="entry name" value="Cytochrome c"/>
    <property type="match status" value="2"/>
</dbReference>
<evidence type="ECO:0000256" key="1">
    <source>
        <dbReference type="ARBA" id="ARBA00004651"/>
    </source>
</evidence>
<proteinExistence type="predicted"/>
<evidence type="ECO:0000256" key="10">
    <source>
        <dbReference type="ARBA" id="ARBA00022737"/>
    </source>
</evidence>
<evidence type="ECO:0000256" key="11">
    <source>
        <dbReference type="ARBA" id="ARBA00022967"/>
    </source>
</evidence>
<dbReference type="PANTHER" id="PTHR33751">
    <property type="entry name" value="CBB3-TYPE CYTOCHROME C OXIDASE SUBUNIT FIXP"/>
    <property type="match status" value="1"/>
</dbReference>
<evidence type="ECO:0000256" key="12">
    <source>
        <dbReference type="ARBA" id="ARBA00022982"/>
    </source>
</evidence>
<dbReference type="GO" id="GO:0008121">
    <property type="term" value="F:quinol-cytochrome-c reductase activity"/>
    <property type="evidence" value="ECO:0007669"/>
    <property type="project" value="UniProtKB-UniRule"/>
</dbReference>
<keyword evidence="6 17" id="KW-0349">Heme</keyword>
<name>A0A7C8BUM1_9MICO</name>
<evidence type="ECO:0000256" key="9">
    <source>
        <dbReference type="ARBA" id="ARBA00022723"/>
    </source>
</evidence>